<dbReference type="Proteomes" id="UP001153387">
    <property type="component" value="Unassembled WGS sequence"/>
</dbReference>
<evidence type="ECO:0000313" key="2">
    <source>
        <dbReference type="EMBL" id="MDG0793612.1"/>
    </source>
</evidence>
<protein>
    <recommendedName>
        <fullName evidence="4">DUF4175 domain-containing protein</fullName>
    </recommendedName>
</protein>
<feature type="transmembrane region" description="Helical" evidence="1">
    <location>
        <begin position="28"/>
        <end position="46"/>
    </location>
</feature>
<dbReference type="AlphaFoldDB" id="A0A9X4QPK5"/>
<keyword evidence="1" id="KW-0472">Membrane</keyword>
<organism evidence="2 3">
    <name type="scientific">Cohnella ginsengisoli</name>
    <dbReference type="NCBI Taxonomy" id="425004"/>
    <lineage>
        <taxon>Bacteria</taxon>
        <taxon>Bacillati</taxon>
        <taxon>Bacillota</taxon>
        <taxon>Bacilli</taxon>
        <taxon>Bacillales</taxon>
        <taxon>Paenibacillaceae</taxon>
        <taxon>Cohnella</taxon>
    </lineage>
</organism>
<evidence type="ECO:0008006" key="4">
    <source>
        <dbReference type="Google" id="ProtNLM"/>
    </source>
</evidence>
<keyword evidence="1" id="KW-1133">Transmembrane helix</keyword>
<sequence length="53" mass="5715">MAVSWIVVAVGVVVSLLGWLMTPSAWGYGILGFGLAWIVLGLLDLFREPARGR</sequence>
<evidence type="ECO:0000313" key="3">
    <source>
        <dbReference type="Proteomes" id="UP001153387"/>
    </source>
</evidence>
<proteinExistence type="predicted"/>
<dbReference type="EMBL" id="JAPDHZ010000004">
    <property type="protein sequence ID" value="MDG0793612.1"/>
    <property type="molecule type" value="Genomic_DNA"/>
</dbReference>
<keyword evidence="1" id="KW-0812">Transmembrane</keyword>
<reference evidence="2 3" key="1">
    <citation type="submission" date="2022-10" db="EMBL/GenBank/DDBJ databases">
        <title>Comparative genomic analysis of Cohnella hashimotonis sp. nov., isolated from the International Space Station.</title>
        <authorList>
            <person name="Simpson A."/>
            <person name="Venkateswaran K."/>
        </authorList>
    </citation>
    <scope>NUCLEOTIDE SEQUENCE [LARGE SCALE GENOMIC DNA]</scope>
    <source>
        <strain evidence="2 3">DSM 18997</strain>
    </source>
</reference>
<evidence type="ECO:0000256" key="1">
    <source>
        <dbReference type="SAM" id="Phobius"/>
    </source>
</evidence>
<keyword evidence="3" id="KW-1185">Reference proteome</keyword>
<feature type="transmembrane region" description="Helical" evidence="1">
    <location>
        <begin position="5"/>
        <end position="22"/>
    </location>
</feature>
<gene>
    <name evidence="2" type="ORF">OMP38_24360</name>
</gene>
<comment type="caution">
    <text evidence="2">The sequence shown here is derived from an EMBL/GenBank/DDBJ whole genome shotgun (WGS) entry which is preliminary data.</text>
</comment>
<accession>A0A9X4QPK5</accession>
<name>A0A9X4QPK5_9BACL</name>
<dbReference type="RefSeq" id="WP_177244254.1">
    <property type="nucleotide sequence ID" value="NZ_JAPDHZ010000004.1"/>
</dbReference>